<name>A0A5C5X6L2_9PLAN</name>
<dbReference type="AlphaFoldDB" id="A0A5C5X6L2"/>
<gene>
    <name evidence="1" type="ORF">KOR42_12700</name>
</gene>
<comment type="caution">
    <text evidence="1">The sequence shown here is derived from an EMBL/GenBank/DDBJ whole genome shotgun (WGS) entry which is preliminary data.</text>
</comment>
<keyword evidence="1" id="KW-0282">Flagellum</keyword>
<dbReference type="PANTHER" id="PTHR35866:SF1">
    <property type="entry name" value="YKGJ FAMILY CYSTEINE CLUSTER PROTEIN"/>
    <property type="match status" value="1"/>
</dbReference>
<dbReference type="GO" id="GO:0032259">
    <property type="term" value="P:methylation"/>
    <property type="evidence" value="ECO:0007669"/>
    <property type="project" value="UniProtKB-KW"/>
</dbReference>
<protein>
    <submittedName>
        <fullName evidence="1">Flagellin N-methylase</fullName>
    </submittedName>
</protein>
<dbReference type="Proteomes" id="UP000317243">
    <property type="component" value="Unassembled WGS sequence"/>
</dbReference>
<evidence type="ECO:0000313" key="1">
    <source>
        <dbReference type="EMBL" id="TWT57903.1"/>
    </source>
</evidence>
<organism evidence="1 2">
    <name type="scientific">Thalassoglobus neptunius</name>
    <dbReference type="NCBI Taxonomy" id="1938619"/>
    <lineage>
        <taxon>Bacteria</taxon>
        <taxon>Pseudomonadati</taxon>
        <taxon>Planctomycetota</taxon>
        <taxon>Planctomycetia</taxon>
        <taxon>Planctomycetales</taxon>
        <taxon>Planctomycetaceae</taxon>
        <taxon>Thalassoglobus</taxon>
    </lineage>
</organism>
<keyword evidence="1" id="KW-0808">Transferase</keyword>
<dbReference type="OrthoDB" id="9810361at2"/>
<keyword evidence="1" id="KW-0966">Cell projection</keyword>
<dbReference type="GO" id="GO:0008168">
    <property type="term" value="F:methyltransferase activity"/>
    <property type="evidence" value="ECO:0007669"/>
    <property type="project" value="UniProtKB-KW"/>
</dbReference>
<dbReference type="EMBL" id="SIHI01000001">
    <property type="protein sequence ID" value="TWT57903.1"/>
    <property type="molecule type" value="Genomic_DNA"/>
</dbReference>
<reference evidence="1 2" key="1">
    <citation type="submission" date="2019-02" db="EMBL/GenBank/DDBJ databases">
        <title>Deep-cultivation of Planctomycetes and their phenomic and genomic characterization uncovers novel biology.</title>
        <authorList>
            <person name="Wiegand S."/>
            <person name="Jogler M."/>
            <person name="Boedeker C."/>
            <person name="Pinto D."/>
            <person name="Vollmers J."/>
            <person name="Rivas-Marin E."/>
            <person name="Kohn T."/>
            <person name="Peeters S.H."/>
            <person name="Heuer A."/>
            <person name="Rast P."/>
            <person name="Oberbeckmann S."/>
            <person name="Bunk B."/>
            <person name="Jeske O."/>
            <person name="Meyerdierks A."/>
            <person name="Storesund J.E."/>
            <person name="Kallscheuer N."/>
            <person name="Luecker S."/>
            <person name="Lage O.M."/>
            <person name="Pohl T."/>
            <person name="Merkel B.J."/>
            <person name="Hornburger P."/>
            <person name="Mueller R.-W."/>
            <person name="Bruemmer F."/>
            <person name="Labrenz M."/>
            <person name="Spormann A.M."/>
            <person name="Op Den Camp H."/>
            <person name="Overmann J."/>
            <person name="Amann R."/>
            <person name="Jetten M.S.M."/>
            <person name="Mascher T."/>
            <person name="Medema M.H."/>
            <person name="Devos D.P."/>
            <person name="Kaster A.-K."/>
            <person name="Ovreas L."/>
            <person name="Rohde M."/>
            <person name="Galperin M.Y."/>
            <person name="Jogler C."/>
        </authorList>
    </citation>
    <scope>NUCLEOTIDE SEQUENCE [LARGE SCALE GENOMIC DNA]</scope>
    <source>
        <strain evidence="1 2">KOR42</strain>
    </source>
</reference>
<keyword evidence="2" id="KW-1185">Reference proteome</keyword>
<sequence>MSSDVWYQDGLQFSCSQCGNCCTGTPGYVWVTDKEVEAIAEYLDKPVGEIRLLYTRPARGIVSLREFANGDCIFFDGEKRGCQIYPVRPAQCQTWPFWRVNIDTPEKWEETKRICPGAGQGEFVSLESIEEQLERTHL</sequence>
<keyword evidence="1" id="KW-0969">Cilium</keyword>
<evidence type="ECO:0000313" key="2">
    <source>
        <dbReference type="Proteomes" id="UP000317243"/>
    </source>
</evidence>
<dbReference type="InterPro" id="IPR005358">
    <property type="entry name" value="Puta_zinc/iron-chelating_dom"/>
</dbReference>
<dbReference type="PANTHER" id="PTHR35866">
    <property type="entry name" value="PUTATIVE-RELATED"/>
    <property type="match status" value="1"/>
</dbReference>
<accession>A0A5C5X6L2</accession>
<keyword evidence="1" id="KW-0489">Methyltransferase</keyword>
<dbReference type="RefSeq" id="WP_146507940.1">
    <property type="nucleotide sequence ID" value="NZ_SIHI01000001.1"/>
</dbReference>
<proteinExistence type="predicted"/>
<dbReference type="Pfam" id="PF03692">
    <property type="entry name" value="CxxCxxCC"/>
    <property type="match status" value="1"/>
</dbReference>